<evidence type="ECO:0000256" key="2">
    <source>
        <dbReference type="ARBA" id="ARBA00023015"/>
    </source>
</evidence>
<evidence type="ECO:0000256" key="3">
    <source>
        <dbReference type="ARBA" id="ARBA00023125"/>
    </source>
</evidence>
<evidence type="ECO:0000256" key="1">
    <source>
        <dbReference type="ARBA" id="ARBA00004123"/>
    </source>
</evidence>
<comment type="subcellular location">
    <subcellularLocation>
        <location evidence="1">Nucleus</location>
    </subcellularLocation>
</comment>
<proteinExistence type="predicted"/>
<accession>A0AA88DQR2</accession>
<dbReference type="EMBL" id="BTGU01000090">
    <property type="protein sequence ID" value="GMN59723.1"/>
    <property type="molecule type" value="Genomic_DNA"/>
</dbReference>
<dbReference type="AlphaFoldDB" id="A0AA88DQR2"/>
<keyword evidence="4" id="KW-0804">Transcription</keyword>
<gene>
    <name evidence="6" type="ORF">TIFTF001_028811</name>
</gene>
<dbReference type="CDD" id="cd10017">
    <property type="entry name" value="B3_DNA"/>
    <property type="match status" value="1"/>
</dbReference>
<dbReference type="GO" id="GO:0005634">
    <property type="term" value="C:nucleus"/>
    <property type="evidence" value="ECO:0007669"/>
    <property type="project" value="UniProtKB-SubCell"/>
</dbReference>
<evidence type="ECO:0000313" key="6">
    <source>
        <dbReference type="EMBL" id="GMN59723.1"/>
    </source>
</evidence>
<evidence type="ECO:0000256" key="4">
    <source>
        <dbReference type="ARBA" id="ARBA00023163"/>
    </source>
</evidence>
<dbReference type="Gene3D" id="2.40.330.10">
    <property type="entry name" value="DNA-binding pseudobarrel domain"/>
    <property type="match status" value="1"/>
</dbReference>
<dbReference type="GO" id="GO:0003677">
    <property type="term" value="F:DNA binding"/>
    <property type="evidence" value="ECO:0007669"/>
    <property type="project" value="UniProtKB-KW"/>
</dbReference>
<reference evidence="6" key="1">
    <citation type="submission" date="2023-07" db="EMBL/GenBank/DDBJ databases">
        <title>draft genome sequence of fig (Ficus carica).</title>
        <authorList>
            <person name="Takahashi T."/>
            <person name="Nishimura K."/>
        </authorList>
    </citation>
    <scope>NUCLEOTIDE SEQUENCE</scope>
</reference>
<keyword evidence="7" id="KW-1185">Reference proteome</keyword>
<sequence length="135" mass="15682">MKLLFSKTLSKTDEKQKLSIPCKKLKNFPFFKGKRTTDFTAKDITNGNRYVFQISVRHKGSYFKPVLSKATWQAYARAKALKAGNFVSFFVDQSDETVYVRACTHHKDEACRKKIRLFGEDMHAWTECIRLPSFS</sequence>
<keyword evidence="5" id="KW-0539">Nucleus</keyword>
<protein>
    <submittedName>
        <fullName evidence="6">Uncharacterized protein</fullName>
    </submittedName>
</protein>
<name>A0AA88DQR2_FICCA</name>
<organism evidence="6 7">
    <name type="scientific">Ficus carica</name>
    <name type="common">Common fig</name>
    <dbReference type="NCBI Taxonomy" id="3494"/>
    <lineage>
        <taxon>Eukaryota</taxon>
        <taxon>Viridiplantae</taxon>
        <taxon>Streptophyta</taxon>
        <taxon>Embryophyta</taxon>
        <taxon>Tracheophyta</taxon>
        <taxon>Spermatophyta</taxon>
        <taxon>Magnoliopsida</taxon>
        <taxon>eudicotyledons</taxon>
        <taxon>Gunneridae</taxon>
        <taxon>Pentapetalae</taxon>
        <taxon>rosids</taxon>
        <taxon>fabids</taxon>
        <taxon>Rosales</taxon>
        <taxon>Moraceae</taxon>
        <taxon>Ficeae</taxon>
        <taxon>Ficus</taxon>
    </lineage>
</organism>
<dbReference type="Proteomes" id="UP001187192">
    <property type="component" value="Unassembled WGS sequence"/>
</dbReference>
<dbReference type="InterPro" id="IPR003340">
    <property type="entry name" value="B3_DNA-bd"/>
</dbReference>
<keyword evidence="2" id="KW-0805">Transcription regulation</keyword>
<keyword evidence="3" id="KW-0238">DNA-binding</keyword>
<evidence type="ECO:0000313" key="7">
    <source>
        <dbReference type="Proteomes" id="UP001187192"/>
    </source>
</evidence>
<evidence type="ECO:0000256" key="5">
    <source>
        <dbReference type="ARBA" id="ARBA00023242"/>
    </source>
</evidence>
<dbReference type="InterPro" id="IPR015300">
    <property type="entry name" value="DNA-bd_pseudobarrel_sf"/>
</dbReference>
<comment type="caution">
    <text evidence="6">The sequence shown here is derived from an EMBL/GenBank/DDBJ whole genome shotgun (WGS) entry which is preliminary data.</text>
</comment>
<dbReference type="SUPFAM" id="SSF101936">
    <property type="entry name" value="DNA-binding pseudobarrel domain"/>
    <property type="match status" value="1"/>
</dbReference>